<dbReference type="Proteomes" id="UP000038040">
    <property type="component" value="Unplaced"/>
</dbReference>
<evidence type="ECO:0000313" key="1">
    <source>
        <dbReference type="EMBL" id="VDN50400.1"/>
    </source>
</evidence>
<dbReference type="EMBL" id="UYYG01000003">
    <property type="protein sequence ID" value="VDN50400.1"/>
    <property type="molecule type" value="Genomic_DNA"/>
</dbReference>
<evidence type="ECO:0000313" key="3">
    <source>
        <dbReference type="Proteomes" id="UP000274756"/>
    </source>
</evidence>
<evidence type="ECO:0000313" key="4">
    <source>
        <dbReference type="WBParaSite" id="DME_0000400901-mRNA-1"/>
    </source>
</evidence>
<protein>
    <submittedName>
        <fullName evidence="4">Transthyretin-like family protein</fullName>
    </submittedName>
</protein>
<keyword evidence="3" id="KW-1185">Reference proteome</keyword>
<organism evidence="2 4">
    <name type="scientific">Dracunculus medinensis</name>
    <name type="common">Guinea worm</name>
    <dbReference type="NCBI Taxonomy" id="318479"/>
    <lineage>
        <taxon>Eukaryota</taxon>
        <taxon>Metazoa</taxon>
        <taxon>Ecdysozoa</taxon>
        <taxon>Nematoda</taxon>
        <taxon>Chromadorea</taxon>
        <taxon>Rhabditida</taxon>
        <taxon>Spirurina</taxon>
        <taxon>Dracunculoidea</taxon>
        <taxon>Dracunculidae</taxon>
        <taxon>Dracunculus</taxon>
    </lineage>
</organism>
<dbReference type="Gene3D" id="2.60.40.3330">
    <property type="match status" value="1"/>
</dbReference>
<dbReference type="InterPro" id="IPR038479">
    <property type="entry name" value="Transthyretin-like_sf"/>
</dbReference>
<gene>
    <name evidence="1" type="ORF">DME_LOCUS373</name>
</gene>
<dbReference type="Proteomes" id="UP000274756">
    <property type="component" value="Unassembled WGS sequence"/>
</dbReference>
<dbReference type="WBParaSite" id="DME_0000400901-mRNA-1">
    <property type="protein sequence ID" value="DME_0000400901-mRNA-1"/>
    <property type="gene ID" value="DME_0000400901"/>
</dbReference>
<name>A0A0N4UA55_DRAME</name>
<reference evidence="4" key="1">
    <citation type="submission" date="2017-02" db="UniProtKB">
        <authorList>
            <consortium name="WormBaseParasite"/>
        </authorList>
    </citation>
    <scope>IDENTIFICATION</scope>
</reference>
<accession>A0A0N4UA55</accession>
<reference evidence="1 3" key="2">
    <citation type="submission" date="2018-11" db="EMBL/GenBank/DDBJ databases">
        <authorList>
            <consortium name="Pathogen Informatics"/>
        </authorList>
    </citation>
    <scope>NUCLEOTIDE SEQUENCE [LARGE SCALE GENOMIC DNA]</scope>
</reference>
<dbReference type="AlphaFoldDB" id="A0A0N4UA55"/>
<evidence type="ECO:0000313" key="2">
    <source>
        <dbReference type="Proteomes" id="UP000038040"/>
    </source>
</evidence>
<sequence length="131" mass="15661">MRNITFGGVLYCGYKRIRGNEALRKVKINISNEYEGDDKLLPMRTQILEYQDGFFTVYGEIDIYSRPAMKFEPVLIIEYPCEIDPEEPSTVHSFMFPEMSGGTIFDIGIVNLKMFFYFWHKRFRDYRYDFE</sequence>
<proteinExistence type="predicted"/>